<gene>
    <name evidence="2" type="ORF">SAMN05660493_01448</name>
</gene>
<dbReference type="InterPro" id="IPR052934">
    <property type="entry name" value="Methyl-DNA_Rec/Restrict_Enz"/>
</dbReference>
<dbReference type="REBASE" id="200232">
    <property type="entry name" value="Cbo19482McrBCP"/>
</dbReference>
<dbReference type="SUPFAM" id="SSF52540">
    <property type="entry name" value="P-loop containing nucleoside triphosphate hydrolases"/>
    <property type="match status" value="1"/>
</dbReference>
<evidence type="ECO:0000259" key="1">
    <source>
        <dbReference type="Pfam" id="PF07728"/>
    </source>
</evidence>
<dbReference type="PANTHER" id="PTHR37291:SF1">
    <property type="entry name" value="TYPE IV METHYL-DIRECTED RESTRICTION ENZYME ECOKMCRB SUBUNIT"/>
    <property type="match status" value="1"/>
</dbReference>
<dbReference type="InterPro" id="IPR027417">
    <property type="entry name" value="P-loop_NTPase"/>
</dbReference>
<dbReference type="InterPro" id="IPR011704">
    <property type="entry name" value="ATPase_dyneun-rel_AAA"/>
</dbReference>
<dbReference type="AlphaFoldDB" id="A0A1U7PW79"/>
<reference evidence="3" key="1">
    <citation type="submission" date="2016-10" db="EMBL/GenBank/DDBJ databases">
        <authorList>
            <person name="Varghese N."/>
            <person name="Submissions S."/>
        </authorList>
    </citation>
    <scope>NUCLEOTIDE SEQUENCE [LARGE SCALE GENOMIC DNA]</scope>
    <source>
        <strain evidence="3">DSM 19482</strain>
    </source>
</reference>
<feature type="domain" description="ATPase dynein-related AAA" evidence="1">
    <location>
        <begin position="631"/>
        <end position="713"/>
    </location>
</feature>
<dbReference type="Gene3D" id="3.40.50.300">
    <property type="entry name" value="P-loop containing nucleotide triphosphate hydrolases"/>
    <property type="match status" value="2"/>
</dbReference>
<dbReference type="GO" id="GO:0016887">
    <property type="term" value="F:ATP hydrolysis activity"/>
    <property type="evidence" value="ECO:0007669"/>
    <property type="project" value="InterPro"/>
</dbReference>
<accession>A0A1U7PW79</accession>
<dbReference type="Proteomes" id="UP000187261">
    <property type="component" value="Unassembled WGS sequence"/>
</dbReference>
<dbReference type="Pfam" id="PF07728">
    <property type="entry name" value="AAA_5"/>
    <property type="match status" value="1"/>
</dbReference>
<dbReference type="GO" id="GO:0005524">
    <property type="term" value="F:ATP binding"/>
    <property type="evidence" value="ECO:0007669"/>
    <property type="project" value="InterPro"/>
</dbReference>
<sequence>MTVQEYLELHNKSYQVITENYFSDFNGIFESEKNKNWLVPIESKLDKLNSSQSRQDIQYVIDVLKSDQDFKESDTDKLGVFTSKINSIVKVADRINNFKENTTLEDGAKLRLFNLFNTIKSTTNLSDFNYVLNKNLNSFKSHIFSVIKHCQNPLMYPVYYPFWQNLSKHILKSSANYDAMCVFYSTFPKENRTLAFGSYFGTLAKLLIEGIKEEKEVNKNEVIVYLKEKVINIKEYVDLLDKINTETNDMKKYWIYSPGENAYKWDGLYEEGIMALGWDDLGNLNEYNNKNEIQQKLISVYDSKTNRNNDAIANYDFANTINVGDIIIVKKGRYELLGYGEVISDYYFDEEKDDYKHCRKVDWKATGNWGVGHTLVMKTLTDITTYNSEKLIGKKYYEELLSIIKGNLILPSANESKISKILQYKKQIILQGPPGTGKTRSAKNIALEMLGLYDVNELGDSEQFKLIQFHPSYTYEDFVRGIIAKPNPDGEGIFFEAENKTLGLFAKEALKNYQLSSEKISSTNIDIWVNDNFEDFKNEIEKDVEESEINLSGNINLFKVEVDNFRYGKDWASPSRINFSDFKILIKAVLESQLVISLQKIPKELSVHAHYRYTYYNALLKKFFDNYSYNGETYSETRKNYVLIIDEINRANLSSVLGELIYALEYRGENVESMYKVGDSNKLTLPPNLYIIGTMNTADRSVGHIDYAIRRRFAFVDVLPKNLESELKDDFKVDLFAKVASLFIENYDVAIDYSDENVVMKKSEYMTGDFDPKDVWLGHSYFIQHYEKNEIGEDIKEKPVDFSFRIRYEIKPILEEYIKDGILKESARSIINSL</sequence>
<dbReference type="RefSeq" id="WP_245799237.1">
    <property type="nucleotide sequence ID" value="NZ_FTPU01000013.1"/>
</dbReference>
<dbReference type="STRING" id="1121284.SAMN05660493_01448"/>
<protein>
    <submittedName>
        <fullName evidence="2">AAA domain (Dynein-related subfamily)</fullName>
    </submittedName>
</protein>
<dbReference type="PANTHER" id="PTHR37291">
    <property type="entry name" value="5-METHYLCYTOSINE-SPECIFIC RESTRICTION ENZYME B"/>
    <property type="match status" value="1"/>
</dbReference>
<evidence type="ECO:0000313" key="2">
    <source>
        <dbReference type="EMBL" id="SIT96754.1"/>
    </source>
</evidence>
<keyword evidence="3" id="KW-1185">Reference proteome</keyword>
<organism evidence="2 3">
    <name type="scientific">Epilithonimonas bovis DSM 19482</name>
    <dbReference type="NCBI Taxonomy" id="1121284"/>
    <lineage>
        <taxon>Bacteria</taxon>
        <taxon>Pseudomonadati</taxon>
        <taxon>Bacteroidota</taxon>
        <taxon>Flavobacteriia</taxon>
        <taxon>Flavobacteriales</taxon>
        <taxon>Weeksellaceae</taxon>
        <taxon>Chryseobacterium group</taxon>
        <taxon>Epilithonimonas</taxon>
    </lineage>
</organism>
<dbReference type="EMBL" id="FTPU01000013">
    <property type="protein sequence ID" value="SIT96754.1"/>
    <property type="molecule type" value="Genomic_DNA"/>
</dbReference>
<evidence type="ECO:0000313" key="3">
    <source>
        <dbReference type="Proteomes" id="UP000187261"/>
    </source>
</evidence>
<name>A0A1U7PW79_9FLAO</name>
<proteinExistence type="predicted"/>